<protein>
    <submittedName>
        <fullName evidence="4">Serine hydrolase</fullName>
    </submittedName>
</protein>
<evidence type="ECO:0000313" key="5">
    <source>
        <dbReference type="Proteomes" id="UP000317046"/>
    </source>
</evidence>
<feature type="signal peptide" evidence="2">
    <location>
        <begin position="1"/>
        <end position="29"/>
    </location>
</feature>
<accession>A0A4Y3KYG9</accession>
<evidence type="ECO:0000256" key="2">
    <source>
        <dbReference type="SAM" id="SignalP"/>
    </source>
</evidence>
<reference evidence="4" key="1">
    <citation type="submission" date="2019-06" db="EMBL/GenBank/DDBJ databases">
        <title>Whole genome shotgun sequence of Cellulomonas cellasea NBRC 3753.</title>
        <authorList>
            <person name="Hosoyama A."/>
            <person name="Uohara A."/>
            <person name="Ohji S."/>
            <person name="Ichikawa N."/>
        </authorList>
    </citation>
    <scope>NUCLEOTIDE SEQUENCE [LARGE SCALE GENOMIC DNA]</scope>
    <source>
        <strain evidence="4">NBRC 3753</strain>
    </source>
</reference>
<evidence type="ECO:0000259" key="3">
    <source>
        <dbReference type="Pfam" id="PF00144"/>
    </source>
</evidence>
<feature type="region of interest" description="Disordered" evidence="1">
    <location>
        <begin position="65"/>
        <end position="89"/>
    </location>
</feature>
<evidence type="ECO:0000313" key="4">
    <source>
        <dbReference type="EMBL" id="GEA87878.1"/>
    </source>
</evidence>
<dbReference type="Pfam" id="PF00144">
    <property type="entry name" value="Beta-lactamase"/>
    <property type="match status" value="1"/>
</dbReference>
<dbReference type="RefSeq" id="WP_141372219.1">
    <property type="nucleotide sequence ID" value="NZ_BJLR01000017.1"/>
</dbReference>
<dbReference type="PANTHER" id="PTHR46825">
    <property type="entry name" value="D-ALANYL-D-ALANINE-CARBOXYPEPTIDASE/ENDOPEPTIDASE AMPH"/>
    <property type="match status" value="1"/>
</dbReference>
<dbReference type="InterPro" id="IPR012338">
    <property type="entry name" value="Beta-lactam/transpept-like"/>
</dbReference>
<organism evidence="4 5">
    <name type="scientific">Cellulomonas cellasea</name>
    <dbReference type="NCBI Taxonomy" id="43670"/>
    <lineage>
        <taxon>Bacteria</taxon>
        <taxon>Bacillati</taxon>
        <taxon>Actinomycetota</taxon>
        <taxon>Actinomycetes</taxon>
        <taxon>Micrococcales</taxon>
        <taxon>Cellulomonadaceae</taxon>
        <taxon>Cellulomonas</taxon>
    </lineage>
</organism>
<dbReference type="Proteomes" id="UP000317046">
    <property type="component" value="Unassembled WGS sequence"/>
</dbReference>
<dbReference type="AlphaFoldDB" id="A0A4Y3KYG9"/>
<dbReference type="InterPro" id="IPR050491">
    <property type="entry name" value="AmpC-like"/>
</dbReference>
<dbReference type="GO" id="GO:0016787">
    <property type="term" value="F:hydrolase activity"/>
    <property type="evidence" value="ECO:0007669"/>
    <property type="project" value="UniProtKB-KW"/>
</dbReference>
<keyword evidence="2" id="KW-0732">Signal</keyword>
<dbReference type="EMBL" id="BJLR01000017">
    <property type="protein sequence ID" value="GEA87878.1"/>
    <property type="molecule type" value="Genomic_DNA"/>
</dbReference>
<dbReference type="PANTHER" id="PTHR46825:SF7">
    <property type="entry name" value="D-ALANYL-D-ALANINE CARBOXYPEPTIDASE"/>
    <property type="match status" value="1"/>
</dbReference>
<dbReference type="InterPro" id="IPR001466">
    <property type="entry name" value="Beta-lactam-related"/>
</dbReference>
<dbReference type="SUPFAM" id="SSF56601">
    <property type="entry name" value="beta-lactamase/transpeptidase-like"/>
    <property type="match status" value="1"/>
</dbReference>
<keyword evidence="4" id="KW-0378">Hydrolase</keyword>
<name>A0A4Y3KYG9_9CELL</name>
<feature type="chain" id="PRO_5038962036" evidence="2">
    <location>
        <begin position="30"/>
        <end position="444"/>
    </location>
</feature>
<evidence type="ECO:0000256" key="1">
    <source>
        <dbReference type="SAM" id="MobiDB-lite"/>
    </source>
</evidence>
<feature type="domain" description="Beta-lactamase-related" evidence="3">
    <location>
        <begin position="94"/>
        <end position="398"/>
    </location>
</feature>
<gene>
    <name evidence="4" type="ORF">CCE01nite_18270</name>
</gene>
<keyword evidence="5" id="KW-1185">Reference proteome</keyword>
<comment type="caution">
    <text evidence="4">The sequence shown here is derived from an EMBL/GenBank/DDBJ whole genome shotgun (WGS) entry which is preliminary data.</text>
</comment>
<proteinExistence type="predicted"/>
<sequence>MPSTTRHRRAAVGLAAAALALPLALGPDAGAPHATPPGGAAVGSAWTAEDPTALSRAVLAAAEQAAAGPVAPEARRGPRPTEPATPGVDRAALDAAVRTLVDDGAVAVTARVETPALRWAEAEGVRRLDHRAPARTTDRFRVASLTKPMIATLAMQAVDRGDWSLDTRVEDVLPGLLPGQPDVTVEHLLSHRSGMPTGTDSLLLARMTDPTSIDEFIAVLGQDYTDADHVAAALATPWKFAPGSDFSYSNAGYVVLGMMLEEVTGRDLEHLLRDGVFRPARMRHSDFPDEPQTRGPFLVGAAYTGAEGAGWYSLDHFDPDVFGAAGAATSTTADLLSFTDALLLGRLVQPGTVADMTTPRSTDDLEYGLGVYRVPDPCAPPEEPAYLYGHDGASYGTLSVALSSPDGSRSLALGVTGRNLTTDPAALYDLSGLLVPMLLATCSG</sequence>
<dbReference type="Gene3D" id="3.40.710.10">
    <property type="entry name" value="DD-peptidase/beta-lactamase superfamily"/>
    <property type="match status" value="1"/>
</dbReference>